<dbReference type="CDD" id="cd03431">
    <property type="entry name" value="NUDIX_DNA_Glycosylase_C-MutY"/>
    <property type="match status" value="1"/>
</dbReference>
<evidence type="ECO:0000256" key="5">
    <source>
        <dbReference type="ARBA" id="ARBA00022023"/>
    </source>
</evidence>
<dbReference type="Pfam" id="PF00633">
    <property type="entry name" value="HHH"/>
    <property type="match status" value="1"/>
</dbReference>
<reference evidence="17" key="1">
    <citation type="journal article" date="2019" name="Int. J. Syst. Evol. Microbiol.">
        <title>The Global Catalogue of Microorganisms (GCM) 10K type strain sequencing project: providing services to taxonomists for standard genome sequencing and annotation.</title>
        <authorList>
            <consortium name="The Broad Institute Genomics Platform"/>
            <consortium name="The Broad Institute Genome Sequencing Center for Infectious Disease"/>
            <person name="Wu L."/>
            <person name="Ma J."/>
        </authorList>
    </citation>
    <scope>NUCLEOTIDE SEQUENCE [LARGE SCALE GENOMIC DNA]</scope>
    <source>
        <strain evidence="17">CGMCC 1.16275</strain>
    </source>
</reference>
<keyword evidence="8 14" id="KW-0227">DNA damage</keyword>
<dbReference type="InterPro" id="IPR003651">
    <property type="entry name" value="Endonuclease3_FeS-loop_motif"/>
</dbReference>
<keyword evidence="11" id="KW-0411">Iron-sulfur</keyword>
<evidence type="ECO:0000256" key="10">
    <source>
        <dbReference type="ARBA" id="ARBA00023004"/>
    </source>
</evidence>
<dbReference type="NCBIfam" id="TIGR01084">
    <property type="entry name" value="mutY"/>
    <property type="match status" value="1"/>
</dbReference>
<dbReference type="Gene3D" id="3.90.79.10">
    <property type="entry name" value="Nucleoside Triphosphate Pyrophosphohydrolase"/>
    <property type="match status" value="1"/>
</dbReference>
<gene>
    <name evidence="16" type="primary">mutY</name>
    <name evidence="16" type="ORF">ACFSCW_16140</name>
</gene>
<dbReference type="InterPro" id="IPR004035">
    <property type="entry name" value="Endouclease-III_FeS-bd_BS"/>
</dbReference>
<evidence type="ECO:0000256" key="1">
    <source>
        <dbReference type="ARBA" id="ARBA00000843"/>
    </source>
</evidence>
<accession>A0ABW4I609</accession>
<dbReference type="InterPro" id="IPR004036">
    <property type="entry name" value="Endonuclease-III-like_CS2"/>
</dbReference>
<evidence type="ECO:0000256" key="2">
    <source>
        <dbReference type="ARBA" id="ARBA00002933"/>
    </source>
</evidence>
<keyword evidence="9 16" id="KW-0378">Hydrolase</keyword>
<evidence type="ECO:0000256" key="8">
    <source>
        <dbReference type="ARBA" id="ARBA00022763"/>
    </source>
</evidence>
<evidence type="ECO:0000256" key="12">
    <source>
        <dbReference type="ARBA" id="ARBA00023204"/>
    </source>
</evidence>
<comment type="function">
    <text evidence="2">Adenine glycosylase active on G-A mispairs. MutY also corrects error-prone DNA synthesis past GO lesions which are due to the oxidatively damaged form of guanine: 7,8-dihydro-8-oxoguanine (8-oxo-dGTP).</text>
</comment>
<dbReference type="InterPro" id="IPR029119">
    <property type="entry name" value="MutY_C"/>
</dbReference>
<dbReference type="GO" id="GO:0000701">
    <property type="term" value="F:purine-specific mismatch base pair DNA N-glycosylase activity"/>
    <property type="evidence" value="ECO:0007669"/>
    <property type="project" value="UniProtKB-EC"/>
</dbReference>
<dbReference type="PANTHER" id="PTHR42944:SF1">
    <property type="entry name" value="ADENINE DNA GLYCOSYLASE"/>
    <property type="match status" value="1"/>
</dbReference>
<comment type="similarity">
    <text evidence="3 14">Belongs to the Nth/MutY family.</text>
</comment>
<dbReference type="InterPro" id="IPR003265">
    <property type="entry name" value="HhH-GPD_domain"/>
</dbReference>
<evidence type="ECO:0000256" key="3">
    <source>
        <dbReference type="ARBA" id="ARBA00008343"/>
    </source>
</evidence>
<evidence type="ECO:0000256" key="9">
    <source>
        <dbReference type="ARBA" id="ARBA00022801"/>
    </source>
</evidence>
<feature type="domain" description="HhH-GPD" evidence="15">
    <location>
        <begin position="39"/>
        <end position="183"/>
    </location>
</feature>
<evidence type="ECO:0000313" key="17">
    <source>
        <dbReference type="Proteomes" id="UP001597115"/>
    </source>
</evidence>
<comment type="catalytic activity">
    <reaction evidence="1 14">
        <text>Hydrolyzes free adenine bases from 7,8-dihydro-8-oxoguanine:adenine mismatched double-stranded DNA, leaving an apurinic site.</text>
        <dbReference type="EC" id="3.2.2.31"/>
    </reaction>
</comment>
<dbReference type="PROSITE" id="PS01155">
    <property type="entry name" value="ENDONUCLEASE_III_2"/>
    <property type="match status" value="1"/>
</dbReference>
<evidence type="ECO:0000313" key="16">
    <source>
        <dbReference type="EMBL" id="MFD1613333.1"/>
    </source>
</evidence>
<dbReference type="Pfam" id="PF00730">
    <property type="entry name" value="HhH-GPD"/>
    <property type="match status" value="1"/>
</dbReference>
<dbReference type="EMBL" id="JBHUDY010000003">
    <property type="protein sequence ID" value="MFD1613333.1"/>
    <property type="molecule type" value="Genomic_DNA"/>
</dbReference>
<keyword evidence="13 14" id="KW-0326">Glycosidase</keyword>
<keyword evidence="6" id="KW-0004">4Fe-4S</keyword>
<dbReference type="InterPro" id="IPR023170">
    <property type="entry name" value="HhH_base_excis_C"/>
</dbReference>
<proteinExistence type="inferred from homology"/>
<keyword evidence="12" id="KW-0234">DNA repair</keyword>
<dbReference type="Pfam" id="PF14815">
    <property type="entry name" value="NUDIX_4"/>
    <property type="match status" value="1"/>
</dbReference>
<sequence length="340" mass="36483">MIADKLLHWYDRHARVLPWRSPPGGAAPDPYAVWLSEVMLQQTTVAAVKPYYERFLARWPTVEALAATEDAELMAAWAGLGYYSRARNLLACARAVVTEHGGRFPASAAALKRLPGIGDYTAGAIAAIAFGESAAVVDGNVERVVARLFALESKAAVREQAAAITPAARPGDYAQAMMDLGATICTPKRPACGICPLREDCRAFARGTPEAFPVRAPRAEKPHRRGIVFWAEAEGDVLLVTRPAKGLLGGMRALPTGSWGDAPSLGEAPFAADWQMLKGNVRHVFTHFSLDLSVAVASVGRVNAEGEWWPIARLGEAGLPTVFDKAARLALESRMSLIAC</sequence>
<dbReference type="InterPro" id="IPR005760">
    <property type="entry name" value="A/G_AdeGlyc_MutY"/>
</dbReference>
<keyword evidence="7" id="KW-0479">Metal-binding</keyword>
<dbReference type="SUPFAM" id="SSF55811">
    <property type="entry name" value="Nudix"/>
    <property type="match status" value="1"/>
</dbReference>
<dbReference type="RefSeq" id="WP_380891340.1">
    <property type="nucleotide sequence ID" value="NZ_JBHUDY010000003.1"/>
</dbReference>
<comment type="cofactor">
    <cofactor evidence="14">
        <name>[4Fe-4S] cluster</name>
        <dbReference type="ChEBI" id="CHEBI:49883"/>
    </cofactor>
    <text evidence="14">Binds 1 [4Fe-4S] cluster.</text>
</comment>
<dbReference type="InterPro" id="IPR015797">
    <property type="entry name" value="NUDIX_hydrolase-like_dom_sf"/>
</dbReference>
<keyword evidence="10 14" id="KW-0408">Iron</keyword>
<dbReference type="InterPro" id="IPR011257">
    <property type="entry name" value="DNA_glycosylase"/>
</dbReference>
<dbReference type="Pfam" id="PF10576">
    <property type="entry name" value="EndIII_4Fe-2S"/>
    <property type="match status" value="1"/>
</dbReference>
<evidence type="ECO:0000256" key="6">
    <source>
        <dbReference type="ARBA" id="ARBA00022485"/>
    </source>
</evidence>
<keyword evidence="17" id="KW-1185">Reference proteome</keyword>
<dbReference type="SMART" id="SM00525">
    <property type="entry name" value="FES"/>
    <property type="match status" value="1"/>
</dbReference>
<dbReference type="EC" id="3.2.2.31" evidence="4 14"/>
<comment type="caution">
    <text evidence="16">The sequence shown here is derived from an EMBL/GenBank/DDBJ whole genome shotgun (WGS) entry which is preliminary data.</text>
</comment>
<evidence type="ECO:0000256" key="13">
    <source>
        <dbReference type="ARBA" id="ARBA00023295"/>
    </source>
</evidence>
<dbReference type="Gene3D" id="1.10.340.30">
    <property type="entry name" value="Hypothetical protein, domain 2"/>
    <property type="match status" value="1"/>
</dbReference>
<dbReference type="Proteomes" id="UP001597115">
    <property type="component" value="Unassembled WGS sequence"/>
</dbReference>
<organism evidence="16 17">
    <name type="scientific">Sphingomonas tabacisoli</name>
    <dbReference type="NCBI Taxonomy" id="2249466"/>
    <lineage>
        <taxon>Bacteria</taxon>
        <taxon>Pseudomonadati</taxon>
        <taxon>Pseudomonadota</taxon>
        <taxon>Alphaproteobacteria</taxon>
        <taxon>Sphingomonadales</taxon>
        <taxon>Sphingomonadaceae</taxon>
        <taxon>Sphingomonas</taxon>
    </lineage>
</organism>
<evidence type="ECO:0000256" key="11">
    <source>
        <dbReference type="ARBA" id="ARBA00023014"/>
    </source>
</evidence>
<dbReference type="CDD" id="cd00056">
    <property type="entry name" value="ENDO3c"/>
    <property type="match status" value="1"/>
</dbReference>
<dbReference type="InterPro" id="IPR000445">
    <property type="entry name" value="HhH_motif"/>
</dbReference>
<dbReference type="SUPFAM" id="SSF48150">
    <property type="entry name" value="DNA-glycosylase"/>
    <property type="match status" value="1"/>
</dbReference>
<evidence type="ECO:0000259" key="15">
    <source>
        <dbReference type="SMART" id="SM00478"/>
    </source>
</evidence>
<dbReference type="PROSITE" id="PS00764">
    <property type="entry name" value="ENDONUCLEASE_III_1"/>
    <property type="match status" value="1"/>
</dbReference>
<name>A0ABW4I609_9SPHN</name>
<dbReference type="InterPro" id="IPR044298">
    <property type="entry name" value="MIG/MutY"/>
</dbReference>
<evidence type="ECO:0000256" key="7">
    <source>
        <dbReference type="ARBA" id="ARBA00022723"/>
    </source>
</evidence>
<dbReference type="PANTHER" id="PTHR42944">
    <property type="entry name" value="ADENINE DNA GLYCOSYLASE"/>
    <property type="match status" value="1"/>
</dbReference>
<evidence type="ECO:0000256" key="14">
    <source>
        <dbReference type="RuleBase" id="RU365096"/>
    </source>
</evidence>
<protein>
    <recommendedName>
        <fullName evidence="5 14">Adenine DNA glycosylase</fullName>
        <ecNumber evidence="4 14">3.2.2.31</ecNumber>
    </recommendedName>
</protein>
<dbReference type="SMART" id="SM00478">
    <property type="entry name" value="ENDO3c"/>
    <property type="match status" value="1"/>
</dbReference>
<evidence type="ECO:0000256" key="4">
    <source>
        <dbReference type="ARBA" id="ARBA00012045"/>
    </source>
</evidence>
<dbReference type="Gene3D" id="1.10.1670.10">
    <property type="entry name" value="Helix-hairpin-Helix base-excision DNA repair enzymes (C-terminal)"/>
    <property type="match status" value="1"/>
</dbReference>